<evidence type="ECO:0000256" key="4">
    <source>
        <dbReference type="ARBA" id="ARBA00025742"/>
    </source>
</evidence>
<keyword evidence="2 6" id="KW-0378">Hydrolase</keyword>
<dbReference type="InterPro" id="IPR026575">
    <property type="entry name" value="GpdQ/CpdA-like"/>
</dbReference>
<accession>A0ABZ0IH59</accession>
<dbReference type="PANTHER" id="PTHR42988:SF2">
    <property type="entry name" value="CYCLIC NUCLEOTIDE PHOSPHODIESTERASE CBUA0032-RELATED"/>
    <property type="match status" value="1"/>
</dbReference>
<dbReference type="EMBL" id="CP136865">
    <property type="protein sequence ID" value="WOJ97366.1"/>
    <property type="molecule type" value="Genomic_DNA"/>
</dbReference>
<dbReference type="InterPro" id="IPR029052">
    <property type="entry name" value="Metallo-depent_PP-like"/>
</dbReference>
<comment type="similarity">
    <text evidence="4">Belongs to the cyclic nucleotide phosphodiesterase class-III family.</text>
</comment>
<dbReference type="SUPFAM" id="SSF56300">
    <property type="entry name" value="Metallo-dependent phosphatases"/>
    <property type="match status" value="1"/>
</dbReference>
<dbReference type="Pfam" id="PF00149">
    <property type="entry name" value="Metallophos"/>
    <property type="match status" value="1"/>
</dbReference>
<dbReference type="CDD" id="cd07402">
    <property type="entry name" value="MPP_GpdQ"/>
    <property type="match status" value="1"/>
</dbReference>
<feature type="domain" description="Calcineurin-like phosphoesterase" evidence="5">
    <location>
        <begin position="19"/>
        <end position="208"/>
    </location>
</feature>
<keyword evidence="3" id="KW-0408">Iron</keyword>
<reference evidence="6 7" key="1">
    <citation type="submission" date="2023-10" db="EMBL/GenBank/DDBJ databases">
        <title>Two novel species belonging to the OM43/NOR5 clade.</title>
        <authorList>
            <person name="Park M."/>
        </authorList>
    </citation>
    <scope>NUCLEOTIDE SEQUENCE [LARGE SCALE GENOMIC DNA]</scope>
    <source>
        <strain evidence="6 7">IMCC45268</strain>
    </source>
</reference>
<dbReference type="Proteomes" id="UP001626549">
    <property type="component" value="Chromosome"/>
</dbReference>
<dbReference type="Gene3D" id="3.60.21.10">
    <property type="match status" value="1"/>
</dbReference>
<evidence type="ECO:0000256" key="2">
    <source>
        <dbReference type="ARBA" id="ARBA00022801"/>
    </source>
</evidence>
<dbReference type="RefSeq" id="WP_407328167.1">
    <property type="nucleotide sequence ID" value="NZ_CP136865.1"/>
</dbReference>
<protein>
    <submittedName>
        <fullName evidence="6">3',5'-cyclic-AMP phosphodiesterase</fullName>
        <ecNumber evidence="6">3.1.4.53</ecNumber>
    </submittedName>
</protein>
<sequence>MSEIPNSVCQLSVRSETVRIVQLTDTHLKAHDGGKLLGLDTDYSLQAVIDLVKNEYPDPDFILGTGDLADSGAGDAYKRLVGYFDQITTEHYWIPGNHDLRDVMIDVGGAKRLPGEIRVGAWQIVMLDSQLPGEVGGHLGRPELQRLEECLRLSAEAGLHTLICMHHQPVPVGCDWLDEQKVSDADSFFEILARYPHVRAVLWGHVHQELDQKCDDLRLLCTPSTCVQFLPQQVDFAVDTQAPGFRWLELNPDGTILTDVSRAESQIFPVDREASGYL</sequence>
<evidence type="ECO:0000313" key="6">
    <source>
        <dbReference type="EMBL" id="WOJ97366.1"/>
    </source>
</evidence>
<evidence type="ECO:0000256" key="1">
    <source>
        <dbReference type="ARBA" id="ARBA00022723"/>
    </source>
</evidence>
<evidence type="ECO:0000256" key="3">
    <source>
        <dbReference type="ARBA" id="ARBA00023004"/>
    </source>
</evidence>
<keyword evidence="1" id="KW-0479">Metal-binding</keyword>
<proteinExistence type="inferred from homology"/>
<evidence type="ECO:0000313" key="7">
    <source>
        <dbReference type="Proteomes" id="UP001626549"/>
    </source>
</evidence>
<dbReference type="InterPro" id="IPR004843">
    <property type="entry name" value="Calcineurin-like_PHP"/>
</dbReference>
<gene>
    <name evidence="6" type="primary">cpdA</name>
    <name evidence="6" type="ORF">R0137_02055</name>
</gene>
<organism evidence="6 7">
    <name type="scientific">Congregibacter brevis</name>
    <dbReference type="NCBI Taxonomy" id="3081201"/>
    <lineage>
        <taxon>Bacteria</taxon>
        <taxon>Pseudomonadati</taxon>
        <taxon>Pseudomonadota</taxon>
        <taxon>Gammaproteobacteria</taxon>
        <taxon>Cellvibrionales</taxon>
        <taxon>Halieaceae</taxon>
        <taxon>Congregibacter</taxon>
    </lineage>
</organism>
<dbReference type="EC" id="3.1.4.53" evidence="6"/>
<dbReference type="GO" id="GO:0004115">
    <property type="term" value="F:3',5'-cyclic-AMP phosphodiesterase activity"/>
    <property type="evidence" value="ECO:0007669"/>
    <property type="project" value="UniProtKB-EC"/>
</dbReference>
<name>A0ABZ0IH59_9GAMM</name>
<evidence type="ECO:0000259" key="5">
    <source>
        <dbReference type="Pfam" id="PF00149"/>
    </source>
</evidence>
<dbReference type="NCBIfam" id="NF008359">
    <property type="entry name" value="PRK11148.1"/>
    <property type="match status" value="1"/>
</dbReference>
<dbReference type="PANTHER" id="PTHR42988">
    <property type="entry name" value="PHOSPHOHYDROLASE"/>
    <property type="match status" value="1"/>
</dbReference>
<dbReference type="InterPro" id="IPR050884">
    <property type="entry name" value="CNP_phosphodiesterase-III"/>
</dbReference>
<keyword evidence="7" id="KW-1185">Reference proteome</keyword>